<dbReference type="Gene3D" id="1.20.1280.50">
    <property type="match status" value="1"/>
</dbReference>
<dbReference type="SUPFAM" id="SSF81383">
    <property type="entry name" value="F-box domain"/>
    <property type="match status" value="1"/>
</dbReference>
<dbReference type="InterPro" id="IPR001810">
    <property type="entry name" value="F-box_dom"/>
</dbReference>
<reference evidence="2" key="1">
    <citation type="submission" date="2020-06" db="EMBL/GenBank/DDBJ databases">
        <authorList>
            <person name="Li T."/>
            <person name="Hu X."/>
            <person name="Zhang T."/>
            <person name="Song X."/>
            <person name="Zhang H."/>
            <person name="Dai N."/>
            <person name="Sheng W."/>
            <person name="Hou X."/>
            <person name="Wei L."/>
        </authorList>
    </citation>
    <scope>NUCLEOTIDE SEQUENCE</scope>
    <source>
        <strain evidence="2">G02</strain>
        <tissue evidence="2">Leaf</tissue>
    </source>
</reference>
<dbReference type="CDD" id="cd22157">
    <property type="entry name" value="F-box_AtFBW1-like"/>
    <property type="match status" value="1"/>
</dbReference>
<evidence type="ECO:0000313" key="2">
    <source>
        <dbReference type="EMBL" id="KAL0414846.1"/>
    </source>
</evidence>
<reference evidence="2" key="2">
    <citation type="journal article" date="2024" name="Plant">
        <title>Genomic evolution and insights into agronomic trait innovations of Sesamum species.</title>
        <authorList>
            <person name="Miao H."/>
            <person name="Wang L."/>
            <person name="Qu L."/>
            <person name="Liu H."/>
            <person name="Sun Y."/>
            <person name="Le M."/>
            <person name="Wang Q."/>
            <person name="Wei S."/>
            <person name="Zheng Y."/>
            <person name="Lin W."/>
            <person name="Duan Y."/>
            <person name="Cao H."/>
            <person name="Xiong S."/>
            <person name="Wang X."/>
            <person name="Wei L."/>
            <person name="Li C."/>
            <person name="Ma Q."/>
            <person name="Ju M."/>
            <person name="Zhao R."/>
            <person name="Li G."/>
            <person name="Mu C."/>
            <person name="Tian Q."/>
            <person name="Mei H."/>
            <person name="Zhang T."/>
            <person name="Gao T."/>
            <person name="Zhang H."/>
        </authorList>
    </citation>
    <scope>NUCLEOTIDE SEQUENCE</scope>
    <source>
        <strain evidence="2">G02</strain>
    </source>
</reference>
<proteinExistence type="predicted"/>
<dbReference type="PANTHER" id="PTHR31672">
    <property type="entry name" value="BNACNNG10540D PROTEIN"/>
    <property type="match status" value="1"/>
</dbReference>
<name>A0AAW2UC23_SESRA</name>
<dbReference type="InterPro" id="IPR036047">
    <property type="entry name" value="F-box-like_dom_sf"/>
</dbReference>
<dbReference type="Pfam" id="PF00646">
    <property type="entry name" value="F-box"/>
    <property type="match status" value="1"/>
</dbReference>
<organism evidence="2">
    <name type="scientific">Sesamum radiatum</name>
    <name type="common">Black benniseed</name>
    <dbReference type="NCBI Taxonomy" id="300843"/>
    <lineage>
        <taxon>Eukaryota</taxon>
        <taxon>Viridiplantae</taxon>
        <taxon>Streptophyta</taxon>
        <taxon>Embryophyta</taxon>
        <taxon>Tracheophyta</taxon>
        <taxon>Spermatophyta</taxon>
        <taxon>Magnoliopsida</taxon>
        <taxon>eudicotyledons</taxon>
        <taxon>Gunneridae</taxon>
        <taxon>Pentapetalae</taxon>
        <taxon>asterids</taxon>
        <taxon>lamiids</taxon>
        <taxon>Lamiales</taxon>
        <taxon>Pedaliaceae</taxon>
        <taxon>Sesamum</taxon>
    </lineage>
</organism>
<comment type="caution">
    <text evidence="2">The sequence shown here is derived from an EMBL/GenBank/DDBJ whole genome shotgun (WGS) entry which is preliminary data.</text>
</comment>
<accession>A0AAW2UC23</accession>
<evidence type="ECO:0000259" key="1">
    <source>
        <dbReference type="SMART" id="SM00256"/>
    </source>
</evidence>
<dbReference type="AlphaFoldDB" id="A0AAW2UC23"/>
<dbReference type="PANTHER" id="PTHR31672:SF13">
    <property type="entry name" value="F-BOX PROTEIN CPR30-LIKE"/>
    <property type="match status" value="1"/>
</dbReference>
<sequence length="133" mass="15614">MEFSTSRIHLSPEVLSEVLSRLPVKSLLRFKCVSKFWVELINTPYFISLHLHNYSKQRARVNIIQLLIQSGYDIDHCFQTLHLHPDNEEKGEATNLTYPIPLEYYRPFLVSQDYKFVGMYRLKDPFCSGSCVL</sequence>
<gene>
    <name evidence="2" type="ORF">Sradi_1686300</name>
</gene>
<dbReference type="InterPro" id="IPR050796">
    <property type="entry name" value="SCF_F-box_component"/>
</dbReference>
<feature type="domain" description="F-box" evidence="1">
    <location>
        <begin position="10"/>
        <end position="50"/>
    </location>
</feature>
<dbReference type="SMART" id="SM00256">
    <property type="entry name" value="FBOX"/>
    <property type="match status" value="1"/>
</dbReference>
<dbReference type="EMBL" id="JACGWJ010000006">
    <property type="protein sequence ID" value="KAL0414846.1"/>
    <property type="molecule type" value="Genomic_DNA"/>
</dbReference>
<protein>
    <recommendedName>
        <fullName evidence="1">F-box domain-containing protein</fullName>
    </recommendedName>
</protein>